<dbReference type="AlphaFoldDB" id="A0AAV8RW25"/>
<organism evidence="2 3">
    <name type="scientific">Ensete ventricosum</name>
    <name type="common">Abyssinian banana</name>
    <name type="synonym">Musa ensete</name>
    <dbReference type="NCBI Taxonomy" id="4639"/>
    <lineage>
        <taxon>Eukaryota</taxon>
        <taxon>Viridiplantae</taxon>
        <taxon>Streptophyta</taxon>
        <taxon>Embryophyta</taxon>
        <taxon>Tracheophyta</taxon>
        <taxon>Spermatophyta</taxon>
        <taxon>Magnoliopsida</taxon>
        <taxon>Liliopsida</taxon>
        <taxon>Zingiberales</taxon>
        <taxon>Musaceae</taxon>
        <taxon>Ensete</taxon>
    </lineage>
</organism>
<protein>
    <submittedName>
        <fullName evidence="2">Uncharacterized protein</fullName>
    </submittedName>
</protein>
<evidence type="ECO:0000313" key="3">
    <source>
        <dbReference type="Proteomes" id="UP001222027"/>
    </source>
</evidence>
<feature type="compositionally biased region" description="Basic and acidic residues" evidence="1">
    <location>
        <begin position="77"/>
        <end position="88"/>
    </location>
</feature>
<proteinExistence type="predicted"/>
<dbReference type="Proteomes" id="UP001222027">
    <property type="component" value="Unassembled WGS sequence"/>
</dbReference>
<keyword evidence="3" id="KW-1185">Reference proteome</keyword>
<evidence type="ECO:0000256" key="1">
    <source>
        <dbReference type="SAM" id="MobiDB-lite"/>
    </source>
</evidence>
<sequence>MEDCFAAVFEIPNLANGRRTGGPTQEEHARPEIPCPGQGSSSPQQSVWMDGKSTRGDRQSGDVSNMSLGHFHLPPTHTKEEEEEEKKKGERHHRFVCVLHTTISGTNKQAFPNAQHWTSSFLPLS</sequence>
<feature type="region of interest" description="Disordered" evidence="1">
    <location>
        <begin position="11"/>
        <end position="92"/>
    </location>
</feature>
<dbReference type="EMBL" id="JAQQAF010000001">
    <property type="protein sequence ID" value="KAJ8510718.1"/>
    <property type="molecule type" value="Genomic_DNA"/>
</dbReference>
<feature type="compositionally biased region" description="Low complexity" evidence="1">
    <location>
        <begin position="36"/>
        <end position="46"/>
    </location>
</feature>
<gene>
    <name evidence="2" type="ORF">OPV22_001152</name>
</gene>
<comment type="caution">
    <text evidence="2">The sequence shown here is derived from an EMBL/GenBank/DDBJ whole genome shotgun (WGS) entry which is preliminary data.</text>
</comment>
<accession>A0AAV8RW25</accession>
<evidence type="ECO:0000313" key="2">
    <source>
        <dbReference type="EMBL" id="KAJ8510718.1"/>
    </source>
</evidence>
<name>A0AAV8RW25_ENSVE</name>
<reference evidence="2 3" key="1">
    <citation type="submission" date="2022-12" db="EMBL/GenBank/DDBJ databases">
        <title>Chromosome-scale assembly of the Ensete ventricosum genome.</title>
        <authorList>
            <person name="Dussert Y."/>
            <person name="Stocks J."/>
            <person name="Wendawek A."/>
            <person name="Woldeyes F."/>
            <person name="Nichols R.A."/>
            <person name="Borrell J.S."/>
        </authorList>
    </citation>
    <scope>NUCLEOTIDE SEQUENCE [LARGE SCALE GENOMIC DNA]</scope>
    <source>
        <strain evidence="3">cv. Maze</strain>
        <tissue evidence="2">Seeds</tissue>
    </source>
</reference>